<evidence type="ECO:0000256" key="2">
    <source>
        <dbReference type="ARBA" id="ARBA00018426"/>
    </source>
</evidence>
<gene>
    <name evidence="7" type="ORF">HJC23_000323</name>
</gene>
<dbReference type="InterPro" id="IPR035959">
    <property type="entry name" value="RutC-like_sf"/>
</dbReference>
<name>A0ABD3P5J8_9STRA</name>
<comment type="catalytic activity">
    <reaction evidence="5">
        <text>diphthine-[translation elongation factor 2] + NH4(+) + ATP = diphthamide-[translation elongation factor 2] + AMP + diphosphate + H(+)</text>
        <dbReference type="Rhea" id="RHEA:19753"/>
        <dbReference type="Rhea" id="RHEA-COMP:10172"/>
        <dbReference type="Rhea" id="RHEA-COMP:10174"/>
        <dbReference type="ChEBI" id="CHEBI:15378"/>
        <dbReference type="ChEBI" id="CHEBI:16692"/>
        <dbReference type="ChEBI" id="CHEBI:28938"/>
        <dbReference type="ChEBI" id="CHEBI:30616"/>
        <dbReference type="ChEBI" id="CHEBI:33019"/>
        <dbReference type="ChEBI" id="CHEBI:82696"/>
        <dbReference type="ChEBI" id="CHEBI:456215"/>
        <dbReference type="EC" id="6.3.1.14"/>
    </reaction>
</comment>
<reference evidence="7 8" key="1">
    <citation type="journal article" date="2020" name="G3 (Bethesda)">
        <title>Improved Reference Genome for Cyclotella cryptica CCMP332, a Model for Cell Wall Morphogenesis, Salinity Adaptation, and Lipid Production in Diatoms (Bacillariophyta).</title>
        <authorList>
            <person name="Roberts W.R."/>
            <person name="Downey K.M."/>
            <person name="Ruck E.C."/>
            <person name="Traller J.C."/>
            <person name="Alverson A.J."/>
        </authorList>
    </citation>
    <scope>NUCLEOTIDE SEQUENCE [LARGE SCALE GENOMIC DNA]</scope>
    <source>
        <strain evidence="7 8">CCMP332</strain>
    </source>
</reference>
<dbReference type="CDD" id="cd01994">
    <property type="entry name" value="AANH_PF0828-like"/>
    <property type="match status" value="1"/>
</dbReference>
<feature type="domain" description="Diphthamide synthase" evidence="6">
    <location>
        <begin position="1"/>
        <end position="245"/>
    </location>
</feature>
<dbReference type="Gene3D" id="3.90.1490.10">
    <property type="entry name" value="putative n-type atp pyrophosphatase, domain 2"/>
    <property type="match status" value="1"/>
</dbReference>
<evidence type="ECO:0000256" key="4">
    <source>
        <dbReference type="ARBA" id="ARBA00031552"/>
    </source>
</evidence>
<protein>
    <recommendedName>
        <fullName evidence="2">Diphthine--ammonia ligase</fullName>
        <ecNumber evidence="1">6.3.1.14</ecNumber>
    </recommendedName>
    <alternativeName>
        <fullName evidence="3">Diphthamide synthase</fullName>
    </alternativeName>
    <alternativeName>
        <fullName evidence="4">Diphthamide synthetase</fullName>
    </alternativeName>
</protein>
<keyword evidence="8" id="KW-1185">Reference proteome</keyword>
<dbReference type="PANTHER" id="PTHR12196:SF2">
    <property type="entry name" value="DIPHTHINE--AMMONIA LIGASE"/>
    <property type="match status" value="1"/>
</dbReference>
<evidence type="ECO:0000256" key="5">
    <source>
        <dbReference type="ARBA" id="ARBA00048108"/>
    </source>
</evidence>
<dbReference type="InterPro" id="IPR014729">
    <property type="entry name" value="Rossmann-like_a/b/a_fold"/>
</dbReference>
<dbReference type="SUPFAM" id="SSF55298">
    <property type="entry name" value="YjgF-like"/>
    <property type="match status" value="2"/>
</dbReference>
<dbReference type="SUPFAM" id="SSF52402">
    <property type="entry name" value="Adenine nucleotide alpha hydrolases-like"/>
    <property type="match status" value="1"/>
</dbReference>
<dbReference type="InterPro" id="IPR002761">
    <property type="entry name" value="Diphthami_syn_dom"/>
</dbReference>
<dbReference type="PANTHER" id="PTHR12196">
    <property type="entry name" value="DOMAIN OF UNKNOWN FUNCTION 71 DUF71 -CONTAINING PROTEIN"/>
    <property type="match status" value="1"/>
</dbReference>
<organism evidence="7 8">
    <name type="scientific">Cyclotella cryptica</name>
    <dbReference type="NCBI Taxonomy" id="29204"/>
    <lineage>
        <taxon>Eukaryota</taxon>
        <taxon>Sar</taxon>
        <taxon>Stramenopiles</taxon>
        <taxon>Ochrophyta</taxon>
        <taxon>Bacillariophyta</taxon>
        <taxon>Coscinodiscophyceae</taxon>
        <taxon>Thalassiosirophycidae</taxon>
        <taxon>Stephanodiscales</taxon>
        <taxon>Stephanodiscaceae</taxon>
        <taxon>Cyclotella</taxon>
    </lineage>
</organism>
<dbReference type="Proteomes" id="UP001516023">
    <property type="component" value="Unassembled WGS sequence"/>
</dbReference>
<evidence type="ECO:0000256" key="1">
    <source>
        <dbReference type="ARBA" id="ARBA00012089"/>
    </source>
</evidence>
<comment type="caution">
    <text evidence="7">The sequence shown here is derived from an EMBL/GenBank/DDBJ whole genome shotgun (WGS) entry which is preliminary data.</text>
</comment>
<dbReference type="Gene3D" id="3.30.1330.40">
    <property type="entry name" value="RutC-like"/>
    <property type="match status" value="2"/>
</dbReference>
<evidence type="ECO:0000256" key="3">
    <source>
        <dbReference type="ARBA" id="ARBA00029814"/>
    </source>
</evidence>
<dbReference type="InterPro" id="IPR030662">
    <property type="entry name" value="DPH6/MJ0570"/>
</dbReference>
<dbReference type="NCBIfam" id="TIGR00290">
    <property type="entry name" value="MJ0570_dom"/>
    <property type="match status" value="1"/>
</dbReference>
<dbReference type="EC" id="6.3.1.14" evidence="1"/>
<evidence type="ECO:0000259" key="6">
    <source>
        <dbReference type="Pfam" id="PF01902"/>
    </source>
</evidence>
<proteinExistence type="predicted"/>
<dbReference type="FunFam" id="3.40.50.620:FF:000145">
    <property type="entry name" value="ATP-binding domain containing protein"/>
    <property type="match status" value="1"/>
</dbReference>
<dbReference type="Pfam" id="PF01902">
    <property type="entry name" value="Diphthami_syn_2"/>
    <property type="match status" value="1"/>
</dbReference>
<dbReference type="EMBL" id="JABMIG020000259">
    <property type="protein sequence ID" value="KAL3783485.1"/>
    <property type="molecule type" value="Genomic_DNA"/>
</dbReference>
<sequence>MKFVALVSGGKDSIYSTIQALRNNHELVCCAHLAPSNEDTHDDNDESYMYQTAGSEAVRLQVEECIGVPFYVRPISGRSCNTSLVYHVDVHHEADCREQDEVEDLFLLLQHVKNCHPEIDAVSSGAILSTYQRTRIENVCSRLNLTCLAYLWRMADQSAVLGAILENDIDAVLVRVACPPGLTCRHLGKSLRSLRDGGVLDSLHSKWGMHVAGEGGEYETLVLDCPIFKRGRLILEETEVLGDGEDGVGVLRIHKCRVEKKGQMSYSHDGEKVHVQQHFDVSNALSRDATSRVQGLRTLGAHSAGEESSTAALSKSMLQCLQVMPNVRIMRGGLCHISAILSPTCSMATNNTDYDDAQLALQEFLSILETLRKILNRISSHSPSSKNKPQDDIFYVHLYLSQISHFANINQHYKQFFGMHLPPSRSCVGVGCKALPGGRRVMMDCALQLGSGEFLRVDETNLTSSTAAQHSDDNENEGISQFVLNAFMNKHHSLRKTLHVQSISHWAPVCIGPYSQANVLRSSLVFLAGMIGLVPESMQLIQPSHSRNESRVDDWEIQLYQSWRNAASVLDGLDDGRGVLGGKLEDCLGGLVYFSMGALEGTIAHVPEEEGETPNQLPWNYLWQKAEYICHSAIADNGGIVMGSVDGLAVSNGLDPSLYDEDGVLYGGYEDEETWREMAGSVKSAPTDSNKNENISGVPLLMVCLVALPMNAQAEVELVCASRRAASCLRVSTGSLLSYPITTTNTNNELDCSMLWDTGYDYPTHTEVAAAPNRSNPRVWITSVSRSVGNGCACVSTVTTDLIIDGNIENIFKLPNLIDVDMEVILSEMIDSAINNAVEKGGAASLFGLENVLNVRLYYVAAVASLKENNGTIKNEDERVVGSPIQVDTVDDGTTLRTQLHSVFASKCKHHQTKTSMIPAYTVVPVLGICLSTSSSSPKVANNVTFLAMQITLVDIIHMETEMWIKHGRDSRGKS</sequence>
<accession>A0ABD3P5J8</accession>
<dbReference type="AlphaFoldDB" id="A0ABD3P5J8"/>
<dbReference type="Gene3D" id="3.40.50.620">
    <property type="entry name" value="HUPs"/>
    <property type="match status" value="1"/>
</dbReference>
<evidence type="ECO:0000313" key="8">
    <source>
        <dbReference type="Proteomes" id="UP001516023"/>
    </source>
</evidence>
<dbReference type="GO" id="GO:0017178">
    <property type="term" value="F:diphthine-ammonia ligase activity"/>
    <property type="evidence" value="ECO:0007669"/>
    <property type="project" value="UniProtKB-EC"/>
</dbReference>
<evidence type="ECO:0000313" key="7">
    <source>
        <dbReference type="EMBL" id="KAL3783485.1"/>
    </source>
</evidence>